<feature type="binding site" evidence="7">
    <location>
        <position position="92"/>
    </location>
    <ligand>
        <name>Zn(2+)</name>
        <dbReference type="ChEBI" id="CHEBI:29105"/>
    </ligand>
</feature>
<dbReference type="GO" id="GO:0005737">
    <property type="term" value="C:cytoplasm"/>
    <property type="evidence" value="ECO:0007669"/>
    <property type="project" value="UniProtKB-SubCell"/>
</dbReference>
<dbReference type="GO" id="GO:1900376">
    <property type="term" value="P:regulation of secondary metabolite biosynthetic process"/>
    <property type="evidence" value="ECO:0007669"/>
    <property type="project" value="TreeGrafter"/>
</dbReference>
<dbReference type="AlphaFoldDB" id="A0AA42CKD6"/>
<reference evidence="9" key="1">
    <citation type="submission" date="2022-05" db="EMBL/GenBank/DDBJ databases">
        <authorList>
            <person name="Pankratov T."/>
        </authorList>
    </citation>
    <scope>NUCLEOTIDE SEQUENCE</scope>
    <source>
        <strain evidence="9">BP6-180914</strain>
    </source>
</reference>
<dbReference type="InterPro" id="IPR036388">
    <property type="entry name" value="WH-like_DNA-bd_sf"/>
</dbReference>
<comment type="subunit">
    <text evidence="8">Homodimer.</text>
</comment>
<dbReference type="InterPro" id="IPR043135">
    <property type="entry name" value="Fur_C"/>
</dbReference>
<keyword evidence="10" id="KW-1185">Reference proteome</keyword>
<evidence type="ECO:0000313" key="10">
    <source>
        <dbReference type="Proteomes" id="UP001165667"/>
    </source>
</evidence>
<gene>
    <name evidence="8" type="primary">fur</name>
    <name evidence="9" type="ORF">M8523_20630</name>
</gene>
<keyword evidence="6 8" id="KW-0804">Transcription</keyword>
<dbReference type="GO" id="GO:0008270">
    <property type="term" value="F:zinc ion binding"/>
    <property type="evidence" value="ECO:0007669"/>
    <property type="project" value="TreeGrafter"/>
</dbReference>
<evidence type="ECO:0000256" key="4">
    <source>
        <dbReference type="ARBA" id="ARBA00023015"/>
    </source>
</evidence>
<protein>
    <recommendedName>
        <fullName evidence="8">Ferric uptake regulation protein</fullName>
    </recommendedName>
</protein>
<keyword evidence="7 8" id="KW-0479">Metal-binding</keyword>
<feature type="binding site" evidence="7">
    <location>
        <position position="89"/>
    </location>
    <ligand>
        <name>Zn(2+)</name>
        <dbReference type="ChEBI" id="CHEBI:29105"/>
    </ligand>
</feature>
<dbReference type="CDD" id="cd07153">
    <property type="entry name" value="Fur_like"/>
    <property type="match status" value="1"/>
</dbReference>
<evidence type="ECO:0000313" key="9">
    <source>
        <dbReference type="EMBL" id="MCW6510429.1"/>
    </source>
</evidence>
<evidence type="ECO:0000256" key="3">
    <source>
        <dbReference type="ARBA" id="ARBA00022833"/>
    </source>
</evidence>
<keyword evidence="8" id="KW-0408">Iron</keyword>
<dbReference type="Pfam" id="PF01475">
    <property type="entry name" value="FUR"/>
    <property type="match status" value="1"/>
</dbReference>
<evidence type="ECO:0000256" key="7">
    <source>
        <dbReference type="PIRSR" id="PIRSR602481-1"/>
    </source>
</evidence>
<dbReference type="SUPFAM" id="SSF46785">
    <property type="entry name" value="Winged helix' DNA-binding domain"/>
    <property type="match status" value="1"/>
</dbReference>
<keyword evidence="8" id="KW-0963">Cytoplasm</keyword>
<evidence type="ECO:0000256" key="5">
    <source>
        <dbReference type="ARBA" id="ARBA00023125"/>
    </source>
</evidence>
<feature type="binding site" evidence="7">
    <location>
        <position position="129"/>
    </location>
    <ligand>
        <name>Zn(2+)</name>
        <dbReference type="ChEBI" id="CHEBI:29105"/>
    </ligand>
</feature>
<dbReference type="GO" id="GO:0045892">
    <property type="term" value="P:negative regulation of DNA-templated transcription"/>
    <property type="evidence" value="ECO:0007669"/>
    <property type="project" value="TreeGrafter"/>
</dbReference>
<evidence type="ECO:0000256" key="8">
    <source>
        <dbReference type="RuleBase" id="RU364037"/>
    </source>
</evidence>
<keyword evidence="5 8" id="KW-0238">DNA-binding</keyword>
<comment type="cofactor">
    <cofactor evidence="7">
        <name>Zn(2+)</name>
        <dbReference type="ChEBI" id="CHEBI:29105"/>
    </cofactor>
    <text evidence="7">Binds 1 zinc ion per subunit.</text>
</comment>
<dbReference type="Proteomes" id="UP001165667">
    <property type="component" value="Unassembled WGS sequence"/>
</dbReference>
<dbReference type="GO" id="GO:0003700">
    <property type="term" value="F:DNA-binding transcription factor activity"/>
    <property type="evidence" value="ECO:0007669"/>
    <property type="project" value="UniProtKB-UniRule"/>
</dbReference>
<keyword evidence="4 8" id="KW-0805">Transcription regulation</keyword>
<evidence type="ECO:0000256" key="1">
    <source>
        <dbReference type="ARBA" id="ARBA00007957"/>
    </source>
</evidence>
<proteinExistence type="inferred from homology"/>
<dbReference type="InterPro" id="IPR036390">
    <property type="entry name" value="WH_DNA-bd_sf"/>
</dbReference>
<evidence type="ECO:0000256" key="6">
    <source>
        <dbReference type="ARBA" id="ARBA00023163"/>
    </source>
</evidence>
<feature type="binding site" evidence="7">
    <location>
        <position position="132"/>
    </location>
    <ligand>
        <name>Zn(2+)</name>
        <dbReference type="ChEBI" id="CHEBI:29105"/>
    </ligand>
</feature>
<dbReference type="PANTHER" id="PTHR33202:SF7">
    <property type="entry name" value="FERRIC UPTAKE REGULATION PROTEIN"/>
    <property type="match status" value="1"/>
</dbReference>
<organism evidence="9 10">
    <name type="scientific">Lichenifustis flavocetrariae</name>
    <dbReference type="NCBI Taxonomy" id="2949735"/>
    <lineage>
        <taxon>Bacteria</taxon>
        <taxon>Pseudomonadati</taxon>
        <taxon>Pseudomonadota</taxon>
        <taxon>Alphaproteobacteria</taxon>
        <taxon>Hyphomicrobiales</taxon>
        <taxon>Lichenihabitantaceae</taxon>
        <taxon>Lichenifustis</taxon>
    </lineage>
</organism>
<dbReference type="EMBL" id="JAMOIM010000015">
    <property type="protein sequence ID" value="MCW6510429.1"/>
    <property type="molecule type" value="Genomic_DNA"/>
</dbReference>
<dbReference type="Gene3D" id="3.30.1490.190">
    <property type="match status" value="1"/>
</dbReference>
<sequence>MEPGAGRPKLPKNYRLIYGVLCAQAEGHHAAASEIHAAARQLQPGIGYSTVYRALDRLRDLGLVLEVRLPGSASALYEPARPGHAHFHCVECGCVEDVDYSLPVTDLSALAQRYRIEIDSVVTTFNGFCDRCRSGRTEGSA</sequence>
<name>A0AA42CKD6_9HYPH</name>
<keyword evidence="2 8" id="KW-0678">Repressor</keyword>
<dbReference type="RefSeq" id="WP_282586802.1">
    <property type="nucleotide sequence ID" value="NZ_JAMOIM010000015.1"/>
</dbReference>
<evidence type="ECO:0000256" key="2">
    <source>
        <dbReference type="ARBA" id="ARBA00022491"/>
    </source>
</evidence>
<keyword evidence="3 7" id="KW-0862">Zinc</keyword>
<comment type="caution">
    <text evidence="9">The sequence shown here is derived from an EMBL/GenBank/DDBJ whole genome shotgun (WGS) entry which is preliminary data.</text>
</comment>
<accession>A0AA42CKD6</accession>
<dbReference type="InterPro" id="IPR002481">
    <property type="entry name" value="FUR"/>
</dbReference>
<comment type="similarity">
    <text evidence="1 8">Belongs to the Fur family.</text>
</comment>
<comment type="subcellular location">
    <subcellularLocation>
        <location evidence="8">Cytoplasm</location>
    </subcellularLocation>
</comment>
<dbReference type="Gene3D" id="1.10.10.10">
    <property type="entry name" value="Winged helix-like DNA-binding domain superfamily/Winged helix DNA-binding domain"/>
    <property type="match status" value="1"/>
</dbReference>
<dbReference type="GO" id="GO:0000976">
    <property type="term" value="F:transcription cis-regulatory region binding"/>
    <property type="evidence" value="ECO:0007669"/>
    <property type="project" value="TreeGrafter"/>
</dbReference>
<dbReference type="PANTHER" id="PTHR33202">
    <property type="entry name" value="ZINC UPTAKE REGULATION PROTEIN"/>
    <property type="match status" value="1"/>
</dbReference>